<name>A0A126V1X2_9RHOB</name>
<organism evidence="2 3">
    <name type="scientific">Falsihalocynthiibacter arcticus</name>
    <dbReference type="NCBI Taxonomy" id="1579316"/>
    <lineage>
        <taxon>Bacteria</taxon>
        <taxon>Pseudomonadati</taxon>
        <taxon>Pseudomonadota</taxon>
        <taxon>Alphaproteobacteria</taxon>
        <taxon>Rhodobacterales</taxon>
        <taxon>Roseobacteraceae</taxon>
        <taxon>Falsihalocynthiibacter</taxon>
    </lineage>
</organism>
<feature type="transmembrane region" description="Helical" evidence="1">
    <location>
        <begin position="20"/>
        <end position="39"/>
    </location>
</feature>
<evidence type="ECO:0000256" key="1">
    <source>
        <dbReference type="SAM" id="Phobius"/>
    </source>
</evidence>
<gene>
    <name evidence="2" type="ORF">RC74_14490</name>
</gene>
<keyword evidence="1" id="KW-0472">Membrane</keyword>
<accession>A0A126V1X2</accession>
<dbReference type="OrthoDB" id="7837851at2"/>
<proteinExistence type="predicted"/>
<keyword evidence="1" id="KW-1133">Transmembrane helix</keyword>
<keyword evidence="1" id="KW-0812">Transmembrane</keyword>
<dbReference type="KEGG" id="hat:RC74_14490"/>
<dbReference type="AlphaFoldDB" id="A0A126V1X2"/>
<keyword evidence="3" id="KW-1185">Reference proteome</keyword>
<dbReference type="EMBL" id="CP014327">
    <property type="protein sequence ID" value="AML52321.1"/>
    <property type="molecule type" value="Genomic_DNA"/>
</dbReference>
<dbReference type="RefSeq" id="WP_039001267.1">
    <property type="nucleotide sequence ID" value="NZ_CP014327.1"/>
</dbReference>
<dbReference type="SUPFAM" id="SSF141571">
    <property type="entry name" value="Pentapeptide repeat-like"/>
    <property type="match status" value="1"/>
</dbReference>
<feature type="transmembrane region" description="Helical" evidence="1">
    <location>
        <begin position="96"/>
        <end position="119"/>
    </location>
</feature>
<reference evidence="2 3" key="1">
    <citation type="submission" date="2016-02" db="EMBL/GenBank/DDBJ databases">
        <title>Complete genome sequence of Halocynthiibacter arcticus PAMC 20958t from arctic marine sediment.</title>
        <authorList>
            <person name="Lee Y.M."/>
            <person name="Baek K."/>
            <person name="Lee H.K."/>
            <person name="Shin S.C."/>
        </authorList>
    </citation>
    <scope>NUCLEOTIDE SEQUENCE [LARGE SCALE GENOMIC DNA]</scope>
    <source>
        <strain evidence="2">PAMC 20958</strain>
    </source>
</reference>
<dbReference type="STRING" id="1579316.RC74_14490"/>
<sequence length="428" mass="48602">MSDSVPPFTITFPFDENTGTVFFAVLAVLALSFAVYGILQMPTTANRNRDWKQQGIEILFVFLIPVWICLMGFVIWTLISLAASFPDYSEGDDLRWHALALVGLMTSLAGLIGTPFVFLRAQTTERHTVATEQGLITDRITKAVEQIGAVKTVIKDDKSSTLPNIEVRIGGLYALENIAQQNLEVHIQIMDILCAYVRENLSNKIDNKPGELSTMTDTSPLPKAGERLLPDDVSVVFKIISRRSKPQKKKEESRLNSEGQRYVFDFSTCNFIHYRLWWLSFDNCRFWYCDFSGATFFRNEIQNSDFMAANFSSTTFNSVKAENTKFHIVATDDLEIEHTSFLGCQFFKFDFAPTRISNDTQFDGSQFSSEWNVVTALTDEQKETALGIGNFDPTDGHIPKHWTTVEATNNKVDDYWREWQKTNGSQPK</sequence>
<evidence type="ECO:0000313" key="2">
    <source>
        <dbReference type="EMBL" id="AML52321.1"/>
    </source>
</evidence>
<dbReference type="Gene3D" id="2.160.20.80">
    <property type="entry name" value="E3 ubiquitin-protein ligase SopA"/>
    <property type="match status" value="1"/>
</dbReference>
<protein>
    <recommendedName>
        <fullName evidence="4">Pentapeptide repeat-containing protein</fullName>
    </recommendedName>
</protein>
<dbReference type="Proteomes" id="UP000070371">
    <property type="component" value="Chromosome"/>
</dbReference>
<feature type="transmembrane region" description="Helical" evidence="1">
    <location>
        <begin position="59"/>
        <end position="84"/>
    </location>
</feature>
<evidence type="ECO:0008006" key="4">
    <source>
        <dbReference type="Google" id="ProtNLM"/>
    </source>
</evidence>
<evidence type="ECO:0000313" key="3">
    <source>
        <dbReference type="Proteomes" id="UP000070371"/>
    </source>
</evidence>